<accession>A0A840S6I8</accession>
<dbReference type="Proteomes" id="UP000554837">
    <property type="component" value="Unassembled WGS sequence"/>
</dbReference>
<evidence type="ECO:0000313" key="2">
    <source>
        <dbReference type="Proteomes" id="UP000554837"/>
    </source>
</evidence>
<proteinExistence type="predicted"/>
<dbReference type="Pfam" id="PF23840">
    <property type="entry name" value="Phage_tail_terminator"/>
    <property type="match status" value="1"/>
</dbReference>
<sequence>MASVDFWALEAELLERLRASLSGTQPGLHLLGAADLAGVTEERQLSPAVHVIYQGYQVLEQRGKVARLQQTWLVVVATRNVRALKAGAEAGGRAGLLAGQVMQALMGWQPPSAAKPLALSAAPGPRFQAGHQYLPLAFSTELVLKAPT</sequence>
<protein>
    <submittedName>
        <fullName evidence="1">Uncharacterized protein</fullName>
    </submittedName>
</protein>
<gene>
    <name evidence="1" type="ORF">HNQ51_001718</name>
</gene>
<keyword evidence="2" id="KW-1185">Reference proteome</keyword>
<comment type="caution">
    <text evidence="1">The sequence shown here is derived from an EMBL/GenBank/DDBJ whole genome shotgun (WGS) entry which is preliminary data.</text>
</comment>
<dbReference type="EMBL" id="JACHHO010000002">
    <property type="protein sequence ID" value="MBB5204404.1"/>
    <property type="molecule type" value="Genomic_DNA"/>
</dbReference>
<dbReference type="RefSeq" id="WP_138855913.1">
    <property type="nucleotide sequence ID" value="NZ_CP040709.1"/>
</dbReference>
<dbReference type="OrthoDB" id="8812168at2"/>
<organism evidence="1 2">
    <name type="scientific">Inhella inkyongensis</name>
    <dbReference type="NCBI Taxonomy" id="392593"/>
    <lineage>
        <taxon>Bacteria</taxon>
        <taxon>Pseudomonadati</taxon>
        <taxon>Pseudomonadota</taxon>
        <taxon>Betaproteobacteria</taxon>
        <taxon>Burkholderiales</taxon>
        <taxon>Sphaerotilaceae</taxon>
        <taxon>Inhella</taxon>
    </lineage>
</organism>
<dbReference type="AlphaFoldDB" id="A0A840S6I8"/>
<reference evidence="1 2" key="1">
    <citation type="submission" date="2020-08" db="EMBL/GenBank/DDBJ databases">
        <title>Genomic Encyclopedia of Type Strains, Phase IV (KMG-IV): sequencing the most valuable type-strain genomes for metagenomic binning, comparative biology and taxonomic classification.</title>
        <authorList>
            <person name="Goeker M."/>
        </authorList>
    </citation>
    <scope>NUCLEOTIDE SEQUENCE [LARGE SCALE GENOMIC DNA]</scope>
    <source>
        <strain evidence="1 2">DSM 23958</strain>
    </source>
</reference>
<name>A0A840S6I8_9BURK</name>
<evidence type="ECO:0000313" key="1">
    <source>
        <dbReference type="EMBL" id="MBB5204404.1"/>
    </source>
</evidence>
<dbReference type="InterPro" id="IPR056912">
    <property type="entry name" value="Phage_JBD30_tail_term-like"/>
</dbReference>